<dbReference type="GO" id="GO:0005319">
    <property type="term" value="F:lipid transporter activity"/>
    <property type="evidence" value="ECO:0007669"/>
    <property type="project" value="TreeGrafter"/>
</dbReference>
<dbReference type="Pfam" id="PF12698">
    <property type="entry name" value="ABC2_membrane_3"/>
    <property type="match status" value="1"/>
</dbReference>
<evidence type="ECO:0000256" key="1">
    <source>
        <dbReference type="ARBA" id="ARBA00004141"/>
    </source>
</evidence>
<keyword evidence="6 8" id="KW-1133">Transmembrane helix</keyword>
<dbReference type="GO" id="GO:0016020">
    <property type="term" value="C:membrane"/>
    <property type="evidence" value="ECO:0007669"/>
    <property type="project" value="UniProtKB-SubCell"/>
</dbReference>
<feature type="transmembrane region" description="Helical" evidence="8">
    <location>
        <begin position="317"/>
        <end position="340"/>
    </location>
</feature>
<dbReference type="Gene3D" id="3.40.50.300">
    <property type="entry name" value="P-loop containing nucleotide triphosphate hydrolases"/>
    <property type="match status" value="1"/>
</dbReference>
<dbReference type="PANTHER" id="PTHR19229:SF205">
    <property type="entry name" value="ABC TRANSPORTER A FAMILY MEMBER 1-RELATED"/>
    <property type="match status" value="1"/>
</dbReference>
<reference evidence="10" key="1">
    <citation type="submission" date="2015-04" db="EMBL/GenBank/DDBJ databases">
        <title>The genome sequence of the plant pathogenic Rhizarian Plasmodiophora brassicae reveals insights in its biotrophic life cycle and the origin of chitin synthesis.</title>
        <authorList>
            <person name="Schwelm A."/>
            <person name="Fogelqvist J."/>
            <person name="Knaust A."/>
            <person name="Julke S."/>
            <person name="Lilja T."/>
            <person name="Dhandapani V."/>
            <person name="Bonilla-Rosso G."/>
            <person name="Karlsson M."/>
            <person name="Shevchenko A."/>
            <person name="Choi S.R."/>
            <person name="Kim H.G."/>
            <person name="Park J.Y."/>
            <person name="Lim Y.P."/>
            <person name="Ludwig-Muller J."/>
            <person name="Dixelius C."/>
        </authorList>
    </citation>
    <scope>NUCLEOTIDE SEQUENCE</scope>
    <source>
        <tissue evidence="10">Potato root galls</tissue>
    </source>
</reference>
<dbReference type="CDD" id="cd03263">
    <property type="entry name" value="ABC_subfamily_A"/>
    <property type="match status" value="1"/>
</dbReference>
<comment type="subcellular location">
    <subcellularLocation>
        <location evidence="1">Membrane</location>
        <topology evidence="1">Multi-pass membrane protein</topology>
    </subcellularLocation>
</comment>
<evidence type="ECO:0000256" key="2">
    <source>
        <dbReference type="ARBA" id="ARBA00022448"/>
    </source>
</evidence>
<evidence type="ECO:0000313" key="10">
    <source>
        <dbReference type="EMBL" id="CRZ09879.1"/>
    </source>
</evidence>
<dbReference type="GO" id="GO:0005524">
    <property type="term" value="F:ATP binding"/>
    <property type="evidence" value="ECO:0007669"/>
    <property type="project" value="UniProtKB-KW"/>
</dbReference>
<name>A0A0H5RMD2_9EUKA</name>
<dbReference type="Pfam" id="PF03283">
    <property type="entry name" value="PAE"/>
    <property type="match status" value="1"/>
</dbReference>
<feature type="transmembrane region" description="Helical" evidence="8">
    <location>
        <begin position="347"/>
        <end position="368"/>
    </location>
</feature>
<keyword evidence="7 8" id="KW-0472">Membrane</keyword>
<proteinExistence type="predicted"/>
<feature type="transmembrane region" description="Helical" evidence="8">
    <location>
        <begin position="424"/>
        <end position="442"/>
    </location>
</feature>
<dbReference type="GO" id="GO:0016887">
    <property type="term" value="F:ATP hydrolysis activity"/>
    <property type="evidence" value="ECO:0007669"/>
    <property type="project" value="InterPro"/>
</dbReference>
<dbReference type="EMBL" id="HACM01009437">
    <property type="protein sequence ID" value="CRZ09879.1"/>
    <property type="molecule type" value="Transcribed_RNA"/>
</dbReference>
<dbReference type="PROSITE" id="PS00211">
    <property type="entry name" value="ABC_TRANSPORTER_1"/>
    <property type="match status" value="1"/>
</dbReference>
<keyword evidence="4" id="KW-0547">Nucleotide-binding</keyword>
<evidence type="ECO:0000256" key="7">
    <source>
        <dbReference type="ARBA" id="ARBA00023136"/>
    </source>
</evidence>
<protein>
    <recommendedName>
        <fullName evidence="9">ABC transporter domain-containing protein</fullName>
    </recommendedName>
</protein>
<dbReference type="GO" id="GO:0140359">
    <property type="term" value="F:ABC-type transporter activity"/>
    <property type="evidence" value="ECO:0007669"/>
    <property type="project" value="InterPro"/>
</dbReference>
<dbReference type="InterPro" id="IPR003439">
    <property type="entry name" value="ABC_transporter-like_ATP-bd"/>
</dbReference>
<dbReference type="Pfam" id="PF00005">
    <property type="entry name" value="ABC_tran"/>
    <property type="match status" value="1"/>
</dbReference>
<dbReference type="InterPro" id="IPR027417">
    <property type="entry name" value="P-loop_NTPase"/>
</dbReference>
<evidence type="ECO:0000256" key="6">
    <source>
        <dbReference type="ARBA" id="ARBA00022989"/>
    </source>
</evidence>
<keyword evidence="3 8" id="KW-0812">Transmembrane</keyword>
<keyword evidence="2" id="KW-0813">Transport</keyword>
<keyword evidence="5" id="KW-0067">ATP-binding</keyword>
<evidence type="ECO:0000256" key="5">
    <source>
        <dbReference type="ARBA" id="ARBA00022840"/>
    </source>
</evidence>
<organism evidence="10">
    <name type="scientific">Spongospora subterranea</name>
    <dbReference type="NCBI Taxonomy" id="70186"/>
    <lineage>
        <taxon>Eukaryota</taxon>
        <taxon>Sar</taxon>
        <taxon>Rhizaria</taxon>
        <taxon>Endomyxa</taxon>
        <taxon>Phytomyxea</taxon>
        <taxon>Plasmodiophorida</taxon>
        <taxon>Plasmodiophoridae</taxon>
        <taxon>Spongospora</taxon>
    </lineage>
</organism>
<feature type="domain" description="ABC transporter" evidence="9">
    <location>
        <begin position="508"/>
        <end position="749"/>
    </location>
</feature>
<dbReference type="SUPFAM" id="SSF52540">
    <property type="entry name" value="P-loop containing nucleoside triphosphate hydrolases"/>
    <property type="match status" value="1"/>
</dbReference>
<evidence type="ECO:0000256" key="4">
    <source>
        <dbReference type="ARBA" id="ARBA00022741"/>
    </source>
</evidence>
<dbReference type="InterPro" id="IPR026082">
    <property type="entry name" value="ABCA"/>
</dbReference>
<feature type="transmembrane region" description="Helical" evidence="8">
    <location>
        <begin position="278"/>
        <end position="305"/>
    </location>
</feature>
<evidence type="ECO:0000259" key="9">
    <source>
        <dbReference type="PROSITE" id="PS50893"/>
    </source>
</evidence>
<dbReference type="InterPro" id="IPR004963">
    <property type="entry name" value="PAE/NOTUM"/>
</dbReference>
<dbReference type="InterPro" id="IPR013525">
    <property type="entry name" value="ABC2_TM"/>
</dbReference>
<feature type="transmembrane region" description="Helical" evidence="8">
    <location>
        <begin position="862"/>
        <end position="882"/>
    </location>
</feature>
<feature type="transmembrane region" description="Helical" evidence="8">
    <location>
        <begin position="236"/>
        <end position="258"/>
    </location>
</feature>
<feature type="transmembrane region" description="Helical" evidence="8">
    <location>
        <begin position="41"/>
        <end position="61"/>
    </location>
</feature>
<dbReference type="FunFam" id="3.40.50.300:FF:000665">
    <property type="entry name" value="ABC transporter A family member 2"/>
    <property type="match status" value="1"/>
</dbReference>
<dbReference type="PROSITE" id="PS50893">
    <property type="entry name" value="ABC_TRANSPORTER_2"/>
    <property type="match status" value="1"/>
</dbReference>
<evidence type="ECO:0000256" key="3">
    <source>
        <dbReference type="ARBA" id="ARBA00022692"/>
    </source>
</evidence>
<evidence type="ECO:0000256" key="8">
    <source>
        <dbReference type="SAM" id="Phobius"/>
    </source>
</evidence>
<dbReference type="InterPro" id="IPR017871">
    <property type="entry name" value="ABC_transporter-like_CS"/>
</dbReference>
<sequence>MASDDQPNDYGMGSVFRWLQQLRIVIRKDYVIAKRNYRSTIISILVPVIFTAFLVILQLAFNNNEKLSDLVKPVRTGTVTTISRIPRCYSGRSRADAPCITVAYSPDNDPNVAKIMDQIRTDSGLSLSDVKGFNTGYDLDRYLSEHPNSTQAAYNFFLINDGATPAGVRYVVQYNSTSSTFRGKTYDPMLNVLLPMQKAADIAIMKTLLTGRPVDVDYNFISFPHPETSPIDVAAAYGPMFFFGALMFNFVIQLGRLVSEKELNLRASMKLMGLRDSVYMTAGFIIVLSYNVISAMSLSLAGLAFQMKFFLKNDFGLYFVLFFLFGLAMTPLVLLLSVFVSKSRTATVLGFGVFLVGSIVQGFASLVFDKSVGDEYRIPFSFLPFALLSKGIGDLSAFSNTEDSPGLRWSQRGTNSDFFPLTSTFYWLLIDTGVFTLLAVYLDQVVPNDNGINQKPWFFLLPSYWFPKRVTVPFKADAVDHASHHGDVDEDVLQEMNDAMNPANDAPLRIINLQKTFFSYKYGFKHDKSKDFHAVRGVYLSVPNNTLFCLLGHNGAGKTTTLNTLTGLTKMTSGDALVYGKSINSSMSDVQKSMGVCPQYDILWAQMTAREHLELFAGLKQVPKHKCDDEVNERLKDVDLLSNADNLAGNFSGGMQRRLSVAIALIGDPRVVYLDEPTTGMDPVSRRKVWNLIERVKRNRITILTTHSMEEADILSDRIGIMHQGRFACLGNSLHLKQKYGSGYRITVLADRSKQQAIQNLFINGLKGCTLMGVEEGGQKFNVPRECTEKLPDFFMDLENRRKEFGIDDIQLSLSTLEEVFLHIGGLGETDERVGEQEGEEADVPPPTACGRFKKSCANNKIAYAVGVLVVLILLIIISAALKPAPASVADIVTYQDTKKYSDLSPSTWNGVESSIGKCSRGDSFTFFVKPGASNKLLIEFQGGGICWDANSCSNSFGTSTFNASITTDTTDALKFSNAGIFKTSDQNPFSGWTHLYIPLCTADSFLGNKTIQYDAGVELRHWGAINAKAALDYIVGLTPQKVVVAGYTNGAVGAAFHAQAIAMQFSNSDVSLLVDNHFDFSSNEVSGVPAMGGVDTATMTRLVGTAFNEWRLSAFSAWGVSAQSSVVPPTLVAATNNISLWSTEQVLKVIASQVSPKPIAIARFSSVNAPDTQTLTSQKILQSPSFLAFLRTMNVNVGAFAALDLTSLTCSLTKSVHTTMTTTAVTSGNPYAGFLGVITASAILDVENFYSETGVGANAASIKFTDWIPAFSTDRPLTLAQVFEASCPSFS</sequence>
<dbReference type="PANTHER" id="PTHR19229">
    <property type="entry name" value="ATP-BINDING CASSETTE TRANSPORTER SUBFAMILY A ABCA"/>
    <property type="match status" value="1"/>
</dbReference>
<accession>A0A0H5RMD2</accession>
<dbReference type="InterPro" id="IPR003593">
    <property type="entry name" value="AAA+_ATPase"/>
</dbReference>
<dbReference type="SMART" id="SM00382">
    <property type="entry name" value="AAA"/>
    <property type="match status" value="1"/>
</dbReference>